<dbReference type="EMBL" id="LSDK01000076">
    <property type="protein sequence ID" value="KXB76182.1"/>
    <property type="molecule type" value="Genomic_DNA"/>
</dbReference>
<dbReference type="STRING" id="322095.HMPREF3185_01119"/>
<protein>
    <submittedName>
        <fullName evidence="1">Cof-like hydrolase</fullName>
    </submittedName>
</protein>
<dbReference type="InterPro" id="IPR036412">
    <property type="entry name" value="HAD-like_sf"/>
</dbReference>
<dbReference type="GO" id="GO:0000287">
    <property type="term" value="F:magnesium ion binding"/>
    <property type="evidence" value="ECO:0007669"/>
    <property type="project" value="TreeGrafter"/>
</dbReference>
<dbReference type="PANTHER" id="PTHR10000:SF8">
    <property type="entry name" value="HAD SUPERFAMILY HYDROLASE-LIKE, TYPE 3"/>
    <property type="match status" value="1"/>
</dbReference>
<dbReference type="SFLD" id="SFLDG01144">
    <property type="entry name" value="C2.B.4:_PGP_Like"/>
    <property type="match status" value="1"/>
</dbReference>
<evidence type="ECO:0000313" key="2">
    <source>
        <dbReference type="Proteomes" id="UP000070224"/>
    </source>
</evidence>
<dbReference type="PATRIC" id="fig|322095.3.peg.1103"/>
<reference evidence="2" key="1">
    <citation type="submission" date="2016-01" db="EMBL/GenBank/DDBJ databases">
        <authorList>
            <person name="Mitreva M."/>
            <person name="Pepin K.H."/>
            <person name="Mihindukulasuriya K.A."/>
            <person name="Fulton R."/>
            <person name="Fronick C."/>
            <person name="O'Laughlin M."/>
            <person name="Miner T."/>
            <person name="Herter B."/>
            <person name="Rosa B.A."/>
            <person name="Cordes M."/>
            <person name="Tomlinson C."/>
            <person name="Wollam A."/>
            <person name="Palsikar V.B."/>
            <person name="Mardis E.R."/>
            <person name="Wilson R.K."/>
        </authorList>
    </citation>
    <scope>NUCLEOTIDE SEQUENCE [LARGE SCALE GENOMIC DNA]</scope>
    <source>
        <strain evidence="2">KA00683</strain>
    </source>
</reference>
<name>A0A134B8B5_9PORP</name>
<organism evidence="1 2">
    <name type="scientific">Porphyromonas somerae</name>
    <dbReference type="NCBI Taxonomy" id="322095"/>
    <lineage>
        <taxon>Bacteria</taxon>
        <taxon>Pseudomonadati</taxon>
        <taxon>Bacteroidota</taxon>
        <taxon>Bacteroidia</taxon>
        <taxon>Bacteroidales</taxon>
        <taxon>Porphyromonadaceae</taxon>
        <taxon>Porphyromonas</taxon>
    </lineage>
</organism>
<keyword evidence="1" id="KW-0378">Hydrolase</keyword>
<gene>
    <name evidence="1" type="ORF">HMPREF3185_01119</name>
</gene>
<dbReference type="Pfam" id="PF08282">
    <property type="entry name" value="Hydrolase_3"/>
    <property type="match status" value="1"/>
</dbReference>
<dbReference type="SUPFAM" id="SSF56784">
    <property type="entry name" value="HAD-like"/>
    <property type="match status" value="1"/>
</dbReference>
<sequence length="268" mass="29108">MKLLALDIDGTLITKEHVLTEGVRSALLRAQRDYDTRIILASGRPTPALGALAEALQIADYGGYLMPFNGGKILEAGSKRLLSAQLLDADLIPQLYHLVQEHGVNILTYTEDCILTEREDDPYAEKEIVITGMPIKRVPSFIEAASEDLAKCLAVGPLEKLIPLEAAVKEQLGTRVGAFRSSDYFLELVPLGVNKGSALARLLDILGMTPQDLIAIGDNYNDLEMIELAGTGVAMGNAPEDIQRRADFVTRSNAEDGVAYALEQLLFV</sequence>
<comment type="caution">
    <text evidence="1">The sequence shown here is derived from an EMBL/GenBank/DDBJ whole genome shotgun (WGS) entry which is preliminary data.</text>
</comment>
<dbReference type="NCBIfam" id="TIGR00099">
    <property type="entry name" value="Cof-subfamily"/>
    <property type="match status" value="1"/>
</dbReference>
<dbReference type="NCBIfam" id="TIGR01484">
    <property type="entry name" value="HAD-SF-IIB"/>
    <property type="match status" value="1"/>
</dbReference>
<dbReference type="SFLD" id="SFLDG01140">
    <property type="entry name" value="C2.B:_Phosphomannomutase_and_P"/>
    <property type="match status" value="1"/>
</dbReference>
<dbReference type="CDD" id="cd07516">
    <property type="entry name" value="HAD_Pase"/>
    <property type="match status" value="1"/>
</dbReference>
<dbReference type="Gene3D" id="3.30.1240.10">
    <property type="match status" value="1"/>
</dbReference>
<dbReference type="GO" id="GO:0016791">
    <property type="term" value="F:phosphatase activity"/>
    <property type="evidence" value="ECO:0007669"/>
    <property type="project" value="UniProtKB-ARBA"/>
</dbReference>
<dbReference type="GO" id="GO:0005829">
    <property type="term" value="C:cytosol"/>
    <property type="evidence" value="ECO:0007669"/>
    <property type="project" value="TreeGrafter"/>
</dbReference>
<dbReference type="PROSITE" id="PS01229">
    <property type="entry name" value="COF_2"/>
    <property type="match status" value="1"/>
</dbReference>
<dbReference type="InterPro" id="IPR006379">
    <property type="entry name" value="HAD-SF_hydro_IIB"/>
</dbReference>
<proteinExistence type="predicted"/>
<dbReference type="Proteomes" id="UP000070224">
    <property type="component" value="Unassembled WGS sequence"/>
</dbReference>
<accession>A0A134B8B5</accession>
<dbReference type="Gene3D" id="3.40.50.1000">
    <property type="entry name" value="HAD superfamily/HAD-like"/>
    <property type="match status" value="1"/>
</dbReference>
<dbReference type="RefSeq" id="WP_060935427.1">
    <property type="nucleotide sequence ID" value="NZ_KQ960446.1"/>
</dbReference>
<dbReference type="PANTHER" id="PTHR10000">
    <property type="entry name" value="PHOSPHOSERINE PHOSPHATASE"/>
    <property type="match status" value="1"/>
</dbReference>
<dbReference type="InterPro" id="IPR000150">
    <property type="entry name" value="Cof"/>
</dbReference>
<evidence type="ECO:0000313" key="1">
    <source>
        <dbReference type="EMBL" id="KXB76182.1"/>
    </source>
</evidence>
<keyword evidence="2" id="KW-1185">Reference proteome</keyword>
<dbReference type="AlphaFoldDB" id="A0A134B8B5"/>
<dbReference type="InterPro" id="IPR023214">
    <property type="entry name" value="HAD_sf"/>
</dbReference>
<dbReference type="SFLD" id="SFLDS00003">
    <property type="entry name" value="Haloacid_Dehalogenase"/>
    <property type="match status" value="1"/>
</dbReference>
<dbReference type="OrthoDB" id="9798208at2"/>